<dbReference type="SUPFAM" id="SSF160904">
    <property type="entry name" value="Jann2411-like"/>
    <property type="match status" value="1"/>
</dbReference>
<protein>
    <recommendedName>
        <fullName evidence="2">Zinc finger CGNR domain-containing protein</fullName>
    </recommendedName>
</protein>
<organism evidence="3">
    <name type="scientific">Caldilinea aerophila</name>
    <dbReference type="NCBI Taxonomy" id="133453"/>
    <lineage>
        <taxon>Bacteria</taxon>
        <taxon>Bacillati</taxon>
        <taxon>Chloroflexota</taxon>
        <taxon>Caldilineae</taxon>
        <taxon>Caldilineales</taxon>
        <taxon>Caldilineaceae</taxon>
        <taxon>Caldilinea</taxon>
    </lineage>
</organism>
<dbReference type="InterPro" id="IPR010852">
    <property type="entry name" value="ABATE"/>
</dbReference>
<dbReference type="PANTHER" id="PTHR35525">
    <property type="entry name" value="BLL6575 PROTEIN"/>
    <property type="match status" value="1"/>
</dbReference>
<dbReference type="PANTHER" id="PTHR35525:SF3">
    <property type="entry name" value="BLL6575 PROTEIN"/>
    <property type="match status" value="1"/>
</dbReference>
<dbReference type="Pfam" id="PF07336">
    <property type="entry name" value="ABATE"/>
    <property type="match status" value="1"/>
</dbReference>
<dbReference type="AlphaFoldDB" id="A0A7C1JBQ8"/>
<feature type="domain" description="Zinc finger CGNR" evidence="2">
    <location>
        <begin position="235"/>
        <end position="278"/>
    </location>
</feature>
<dbReference type="EMBL" id="DSMG01000132">
    <property type="protein sequence ID" value="HDX32403.1"/>
    <property type="molecule type" value="Genomic_DNA"/>
</dbReference>
<reference evidence="3" key="1">
    <citation type="journal article" date="2020" name="mSystems">
        <title>Genome- and Community-Level Interaction Insights into Carbon Utilization and Element Cycling Functions of Hydrothermarchaeota in Hydrothermal Sediment.</title>
        <authorList>
            <person name="Zhou Z."/>
            <person name="Liu Y."/>
            <person name="Xu W."/>
            <person name="Pan J."/>
            <person name="Luo Z.H."/>
            <person name="Li M."/>
        </authorList>
    </citation>
    <scope>NUCLEOTIDE SEQUENCE [LARGE SCALE GENOMIC DNA]</scope>
    <source>
        <strain evidence="3">SpSt-289</strain>
    </source>
</reference>
<evidence type="ECO:0000313" key="3">
    <source>
        <dbReference type="EMBL" id="HDX32403.1"/>
    </source>
</evidence>
<comment type="caution">
    <text evidence="3">The sequence shown here is derived from an EMBL/GenBank/DDBJ whole genome shotgun (WGS) entry which is preliminary data.</text>
</comment>
<feature type="compositionally biased region" description="Basic and acidic residues" evidence="1">
    <location>
        <begin position="55"/>
        <end position="68"/>
    </location>
</feature>
<dbReference type="Pfam" id="PF11706">
    <property type="entry name" value="zf-CGNR"/>
    <property type="match status" value="1"/>
</dbReference>
<accession>A0A7C1JBQ8</accession>
<name>A0A7C1JBQ8_9CHLR</name>
<proteinExistence type="predicted"/>
<sequence>MVTWYHVFCNLSICKLIVTMSIDSCNEFVCAIRNLHDSRVGAAISIENLRSSSVDRDAIQTDQTDRSRRGGNVRMEGQHEVHGDFKAVGGSLCLDFTNTASARDTGSPNERLHTYEELLTWGEVVGALPKEGIEALRREAAQRPAEAEEALRQALHLRETLFRIFLRVIEGAAPEPADLTYLNEAVAATYAHLRLEPGAPYYIWKWDESPGRLDRILWPVVHSAAELLTGGELERVRICDGEHCGWLFIDRSKNHSRRWCDMRDCGNVAKVRRYRRKHKMEASA</sequence>
<evidence type="ECO:0000259" key="2">
    <source>
        <dbReference type="Pfam" id="PF11706"/>
    </source>
</evidence>
<evidence type="ECO:0000256" key="1">
    <source>
        <dbReference type="SAM" id="MobiDB-lite"/>
    </source>
</evidence>
<gene>
    <name evidence="3" type="ORF">ENQ20_13090</name>
</gene>
<dbReference type="InterPro" id="IPR021005">
    <property type="entry name" value="Znf_CGNR"/>
</dbReference>
<dbReference type="InterPro" id="IPR023286">
    <property type="entry name" value="ABATE_dom_sf"/>
</dbReference>
<dbReference type="Gene3D" id="1.10.3300.10">
    <property type="entry name" value="Jann2411-like domain"/>
    <property type="match status" value="1"/>
</dbReference>
<feature type="region of interest" description="Disordered" evidence="1">
    <location>
        <begin position="55"/>
        <end position="76"/>
    </location>
</feature>